<evidence type="ECO:0000256" key="1">
    <source>
        <dbReference type="NCBIfam" id="TIGR03162"/>
    </source>
</evidence>
<dbReference type="PANTHER" id="PTHR48100">
    <property type="entry name" value="BROAD-SPECIFICITY PHOSPHATASE YOR283W-RELATED"/>
    <property type="match status" value="1"/>
</dbReference>
<organism evidence="2 3">
    <name type="scientific">Siphonobacter aquaeclarae</name>
    <dbReference type="NCBI Taxonomy" id="563176"/>
    <lineage>
        <taxon>Bacteria</taxon>
        <taxon>Pseudomonadati</taxon>
        <taxon>Bacteroidota</taxon>
        <taxon>Cytophagia</taxon>
        <taxon>Cytophagales</taxon>
        <taxon>Cytophagaceae</taxon>
        <taxon>Siphonobacter</taxon>
    </lineage>
</organism>
<sequence>MELFVIRHTSVSGTSGLCYGQSEVPLADSFDAETAILLQAFSEPADVVFTSPLERCRRLAERLPAAKRISDDRLKEVFFGEWEGRQWDELPEADVRAWADDFVYARPPGGESLVSLAARTADFLEELRGQPYKRVAVVTHAGFVRCVWAHLLGIPLSHIFRLDIPYGHGYRFGLGTSPAFDRWLGSFPAVSF</sequence>
<dbReference type="GO" id="GO:0043755">
    <property type="term" value="F:alpha-ribazole phosphatase activity"/>
    <property type="evidence" value="ECO:0007669"/>
    <property type="project" value="UniProtKB-UniRule"/>
</dbReference>
<proteinExistence type="predicted"/>
<dbReference type="Gene3D" id="3.40.50.1240">
    <property type="entry name" value="Phosphoglycerate mutase-like"/>
    <property type="match status" value="1"/>
</dbReference>
<dbReference type="RefSeq" id="WP_093207836.1">
    <property type="nucleotide sequence ID" value="NZ_FNGS01000009.1"/>
</dbReference>
<gene>
    <name evidence="2" type="ORF">SAMN04488090_4363</name>
</gene>
<dbReference type="OrthoDB" id="9782128at2"/>
<dbReference type="EC" id="3.1.3.73" evidence="1"/>
<evidence type="ECO:0000313" key="3">
    <source>
        <dbReference type="Proteomes" id="UP000198901"/>
    </source>
</evidence>
<dbReference type="SMART" id="SM00855">
    <property type="entry name" value="PGAM"/>
    <property type="match status" value="1"/>
</dbReference>
<dbReference type="Pfam" id="PF00300">
    <property type="entry name" value="His_Phos_1"/>
    <property type="match status" value="1"/>
</dbReference>
<evidence type="ECO:0000313" key="2">
    <source>
        <dbReference type="EMBL" id="SDM83142.1"/>
    </source>
</evidence>
<dbReference type="PANTHER" id="PTHR48100:SF59">
    <property type="entry name" value="ADENOSYLCOBALAMIN_ALPHA-RIBAZOLE PHOSPHATASE"/>
    <property type="match status" value="1"/>
</dbReference>
<dbReference type="InterPro" id="IPR029033">
    <property type="entry name" value="His_PPase_superfam"/>
</dbReference>
<dbReference type="AlphaFoldDB" id="A0A1G9WF06"/>
<dbReference type="STRING" id="563176.SAMN04488090_4363"/>
<dbReference type="InterPro" id="IPR013078">
    <property type="entry name" value="His_Pase_superF_clade-1"/>
</dbReference>
<protein>
    <recommendedName>
        <fullName evidence="1">Alpha-ribazole phosphatase</fullName>
        <ecNumber evidence="1">3.1.3.73</ecNumber>
    </recommendedName>
</protein>
<dbReference type="GO" id="GO:0005737">
    <property type="term" value="C:cytoplasm"/>
    <property type="evidence" value="ECO:0007669"/>
    <property type="project" value="TreeGrafter"/>
</dbReference>
<dbReference type="CDD" id="cd07067">
    <property type="entry name" value="HP_PGM_like"/>
    <property type="match status" value="1"/>
</dbReference>
<name>A0A1G9WF06_9BACT</name>
<dbReference type="EMBL" id="FNGS01000009">
    <property type="protein sequence ID" value="SDM83142.1"/>
    <property type="molecule type" value="Genomic_DNA"/>
</dbReference>
<dbReference type="GO" id="GO:0009236">
    <property type="term" value="P:cobalamin biosynthetic process"/>
    <property type="evidence" value="ECO:0007669"/>
    <property type="project" value="UniProtKB-UniRule"/>
</dbReference>
<reference evidence="2 3" key="1">
    <citation type="submission" date="2016-10" db="EMBL/GenBank/DDBJ databases">
        <authorList>
            <person name="de Groot N.N."/>
        </authorList>
    </citation>
    <scope>NUCLEOTIDE SEQUENCE [LARGE SCALE GENOMIC DNA]</scope>
    <source>
        <strain evidence="2 3">DSM 21668</strain>
    </source>
</reference>
<accession>A0A1G9WF06</accession>
<dbReference type="SUPFAM" id="SSF53254">
    <property type="entry name" value="Phosphoglycerate mutase-like"/>
    <property type="match status" value="1"/>
</dbReference>
<dbReference type="InterPro" id="IPR017578">
    <property type="entry name" value="Ribazole_CobC"/>
</dbReference>
<dbReference type="Proteomes" id="UP000198901">
    <property type="component" value="Unassembled WGS sequence"/>
</dbReference>
<dbReference type="InterPro" id="IPR050275">
    <property type="entry name" value="PGM_Phosphatase"/>
</dbReference>
<keyword evidence="3" id="KW-1185">Reference proteome</keyword>
<dbReference type="NCBIfam" id="TIGR03162">
    <property type="entry name" value="ribazole_cobC"/>
    <property type="match status" value="1"/>
</dbReference>